<organism evidence="1 2">
    <name type="scientific">Agarivorans aestuarii</name>
    <dbReference type="NCBI Taxonomy" id="1563703"/>
    <lineage>
        <taxon>Bacteria</taxon>
        <taxon>Pseudomonadati</taxon>
        <taxon>Pseudomonadota</taxon>
        <taxon>Gammaproteobacteria</taxon>
        <taxon>Alteromonadales</taxon>
        <taxon>Alteromonadaceae</taxon>
        <taxon>Agarivorans</taxon>
    </lineage>
</organism>
<dbReference type="InterPro" id="IPR027396">
    <property type="entry name" value="DsrEFH-like"/>
</dbReference>
<dbReference type="RefSeq" id="WP_329776981.1">
    <property type="nucleotide sequence ID" value="NZ_JAYDYW010000020.1"/>
</dbReference>
<comment type="caution">
    <text evidence="1">The sequence shown here is derived from an EMBL/GenBank/DDBJ whole genome shotgun (WGS) entry which is preliminary data.</text>
</comment>
<accession>A0ABU7GAL8</accession>
<dbReference type="NCBIfam" id="TIGR03011">
    <property type="entry name" value="sulf_tusB_dsrH"/>
    <property type="match status" value="1"/>
</dbReference>
<gene>
    <name evidence="1" type="primary">tusB</name>
    <name evidence="1" type="ORF">SNR37_001910</name>
</gene>
<dbReference type="Proteomes" id="UP001310248">
    <property type="component" value="Unassembled WGS sequence"/>
</dbReference>
<reference evidence="2" key="1">
    <citation type="submission" date="2023-07" db="EMBL/GenBank/DDBJ databases">
        <title>Draft genome sequence of Agarivorans aestuarii strain ZMCS4, a CAZymes producing bacteria isolated from the marine brown algae Clodostephus spongiosus.</title>
        <authorList>
            <person name="Lorente B."/>
            <person name="Cabral C."/>
            <person name="Frias J."/>
            <person name="Faria J."/>
            <person name="Toubarro D."/>
        </authorList>
    </citation>
    <scope>NUCLEOTIDE SEQUENCE [LARGE SCALE GENOMIC DNA]</scope>
    <source>
        <strain evidence="2">ZMCS4</strain>
    </source>
</reference>
<dbReference type="SUPFAM" id="SSF75169">
    <property type="entry name" value="DsrEFH-like"/>
    <property type="match status" value="1"/>
</dbReference>
<evidence type="ECO:0000313" key="1">
    <source>
        <dbReference type="EMBL" id="MEE1676301.1"/>
    </source>
</evidence>
<name>A0ABU7GAL8_9ALTE</name>
<dbReference type="Pfam" id="PF04077">
    <property type="entry name" value="DsrH"/>
    <property type="match status" value="1"/>
</dbReference>
<dbReference type="PANTHER" id="PTHR37526:SF1">
    <property type="entry name" value="PROTEIN TUSB"/>
    <property type="match status" value="1"/>
</dbReference>
<keyword evidence="2" id="KW-1185">Reference proteome</keyword>
<evidence type="ECO:0000313" key="2">
    <source>
        <dbReference type="Proteomes" id="UP001310248"/>
    </source>
</evidence>
<dbReference type="PANTHER" id="PTHR37526">
    <property type="entry name" value="PROTEIN TUSB"/>
    <property type="match status" value="1"/>
</dbReference>
<dbReference type="EMBL" id="JAYDYW010000020">
    <property type="protein sequence ID" value="MEE1676301.1"/>
    <property type="molecule type" value="Genomic_DNA"/>
</dbReference>
<dbReference type="InterPro" id="IPR007215">
    <property type="entry name" value="Sulphur_relay_TusB/DsrH"/>
</dbReference>
<sequence length="91" mass="10480">MLHIMRHPYASDSYERCISQLESDGHLVLIEDAVYAWLRDDRRLQELAQSGRVSVLRADVNARGIEVCDSVLIDYQGLVKLTEQYTPSLTW</sequence>
<dbReference type="Gene3D" id="3.40.1260.10">
    <property type="entry name" value="DsrEFH-like"/>
    <property type="match status" value="1"/>
</dbReference>
<protein>
    <submittedName>
        <fullName evidence="1">Sulfurtransferase complex subunit TusB</fullName>
    </submittedName>
</protein>
<proteinExistence type="predicted"/>